<accession>A0A174GD47</accession>
<name>A0A174GD47_9CLOT</name>
<reference evidence="2 3" key="1">
    <citation type="submission" date="2015-09" db="EMBL/GenBank/DDBJ databases">
        <authorList>
            <consortium name="Pathogen Informatics"/>
        </authorList>
    </citation>
    <scope>NUCLEOTIDE SEQUENCE [LARGE SCALE GENOMIC DNA]</scope>
    <source>
        <strain evidence="2 3">2789STDY5834855</strain>
    </source>
</reference>
<dbReference type="SUPFAM" id="SSF46565">
    <property type="entry name" value="Chaperone J-domain"/>
    <property type="match status" value="1"/>
</dbReference>
<organism evidence="2 3">
    <name type="scientific">Clostridium disporicum</name>
    <dbReference type="NCBI Taxonomy" id="84024"/>
    <lineage>
        <taxon>Bacteria</taxon>
        <taxon>Bacillati</taxon>
        <taxon>Bacillota</taxon>
        <taxon>Clostridia</taxon>
        <taxon>Eubacteriales</taxon>
        <taxon>Clostridiaceae</taxon>
        <taxon>Clostridium</taxon>
    </lineage>
</organism>
<dbReference type="InterPro" id="IPR001623">
    <property type="entry name" value="DnaJ_domain"/>
</dbReference>
<dbReference type="Gene3D" id="1.10.287.110">
    <property type="entry name" value="DnaJ domain"/>
    <property type="match status" value="1"/>
</dbReference>
<dbReference type="RefSeq" id="WP_042395413.1">
    <property type="nucleotide sequence ID" value="NZ_CYZV01000033.1"/>
</dbReference>
<protein>
    <recommendedName>
        <fullName evidence="4">J domain-containing protein</fullName>
    </recommendedName>
</protein>
<dbReference type="EMBL" id="CYZV01000033">
    <property type="protein sequence ID" value="CUO59861.1"/>
    <property type="molecule type" value="Genomic_DNA"/>
</dbReference>
<evidence type="ECO:0000256" key="1">
    <source>
        <dbReference type="ARBA" id="ARBA00022705"/>
    </source>
</evidence>
<dbReference type="GeneID" id="83010939"/>
<dbReference type="InterPro" id="IPR036869">
    <property type="entry name" value="J_dom_sf"/>
</dbReference>
<evidence type="ECO:0000313" key="2">
    <source>
        <dbReference type="EMBL" id="CUO59861.1"/>
    </source>
</evidence>
<dbReference type="OrthoDB" id="1817326at2"/>
<evidence type="ECO:0000313" key="3">
    <source>
        <dbReference type="Proteomes" id="UP000095558"/>
    </source>
</evidence>
<proteinExistence type="predicted"/>
<dbReference type="GO" id="GO:0006260">
    <property type="term" value="P:DNA replication"/>
    <property type="evidence" value="ECO:0007669"/>
    <property type="project" value="UniProtKB-KW"/>
</dbReference>
<dbReference type="AlphaFoldDB" id="A0A174GD47"/>
<dbReference type="CDD" id="cd06257">
    <property type="entry name" value="DnaJ"/>
    <property type="match status" value="1"/>
</dbReference>
<keyword evidence="1" id="KW-0235">DNA replication</keyword>
<evidence type="ECO:0008006" key="4">
    <source>
        <dbReference type="Google" id="ProtNLM"/>
    </source>
</evidence>
<sequence>MLTIEEIRKIKYPSELFSEDIETMKKQYVELMKIYHPDLNEQKQEYIEVTEKINKLYKEAESNIEKGIWNKPGMIKLKKSDGKYYMMKFRISHNFELGKMYIGNEIVLYLFNEENEKFALNALKQIKNLKYANDDMEKEFSKYMPRIITSFRTVTGKIGIVFEKEEDLILLRDLLTYYKGKVSVNTASWVLSNLYNISCFLHYNELTHNGITIDSYFVSTRRRYGVLIGGWWYSVREGERLLSVAKSIEHLMPYEMKISNKANSLLDLESIRLLGRRLLGDESGDLLSVDGDVPSTLNSWLKAKAGSNPFQEYSTWSNVVNSIGELKVKRKIIDKDELYKKIGGR</sequence>
<dbReference type="Proteomes" id="UP000095558">
    <property type="component" value="Unassembled WGS sequence"/>
</dbReference>
<gene>
    <name evidence="2" type="ORF">ERS852470_02806</name>
</gene>